<dbReference type="InterPro" id="IPR018769">
    <property type="entry name" value="VgrG2_DUF2345"/>
</dbReference>
<dbReference type="OrthoDB" id="1907165at2"/>
<proteinExistence type="predicted"/>
<name>A0A4R3HNX4_PAULE</name>
<sequence>GSFRGTGWELRTDAWGALRAGKGLLLSTYYGTVPGGQPEPAGDNAAGVALLKQAQGFADTFNQAAQTHQTVQMIAAKGNQTLNGASGQSNLDDELPPLAAMLKKASGQVSAIDGSEEGAGDKVPHSTAPLITVTAQAGLGMTAADGLHVAAGETAHFAAGRDMHVAVGEALSMHSGQAIGILAGAVGAGDGDTGIKLYAGQGDVDIRAQSDQITLAAKELMRLISANSHVDMAAAKSIELCTEGGASLKIEGGNITFACPGKISIKAASKSFTGPTSIIYTLPVMPHSICAPCMIGASASTSPFAARS</sequence>
<feature type="domain" description="Putative type VI secretion system Rhs element associated Vgr" evidence="2">
    <location>
        <begin position="2"/>
        <end position="65"/>
    </location>
</feature>
<dbReference type="EMBL" id="SLZQ01000027">
    <property type="protein sequence ID" value="TCS31958.1"/>
    <property type="molecule type" value="Genomic_DNA"/>
</dbReference>
<comment type="caution">
    <text evidence="3">The sequence shown here is derived from an EMBL/GenBank/DDBJ whole genome shotgun (WGS) entry which is preliminary data.</text>
</comment>
<dbReference type="RefSeq" id="WP_132260558.1">
    <property type="nucleotide sequence ID" value="NZ_SLZQ01000027.1"/>
</dbReference>
<feature type="non-terminal residue" evidence="3">
    <location>
        <position position="1"/>
    </location>
</feature>
<gene>
    <name evidence="3" type="ORF">EDC30_1271</name>
</gene>
<accession>A0A4R3HNX4</accession>
<evidence type="ECO:0000313" key="4">
    <source>
        <dbReference type="Proteomes" id="UP000295382"/>
    </source>
</evidence>
<evidence type="ECO:0000259" key="1">
    <source>
        <dbReference type="Pfam" id="PF10106"/>
    </source>
</evidence>
<evidence type="ECO:0000259" key="2">
    <source>
        <dbReference type="Pfam" id="PF13296"/>
    </source>
</evidence>
<keyword evidence="4" id="KW-1185">Reference proteome</keyword>
<evidence type="ECO:0000313" key="3">
    <source>
        <dbReference type="EMBL" id="TCS31958.1"/>
    </source>
</evidence>
<organism evidence="3 4">
    <name type="scientific">Paucimonas lemoignei</name>
    <name type="common">Pseudomonas lemoignei</name>
    <dbReference type="NCBI Taxonomy" id="29443"/>
    <lineage>
        <taxon>Bacteria</taxon>
        <taxon>Pseudomonadati</taxon>
        <taxon>Pseudomonadota</taxon>
        <taxon>Betaproteobacteria</taxon>
        <taxon>Burkholderiales</taxon>
        <taxon>Burkholderiaceae</taxon>
        <taxon>Paucimonas</taxon>
    </lineage>
</organism>
<reference evidence="3 4" key="1">
    <citation type="submission" date="2019-03" db="EMBL/GenBank/DDBJ databases">
        <title>Genomic Encyclopedia of Type Strains, Phase IV (KMG-IV): sequencing the most valuable type-strain genomes for metagenomic binning, comparative biology and taxonomic classification.</title>
        <authorList>
            <person name="Goeker M."/>
        </authorList>
    </citation>
    <scope>NUCLEOTIDE SEQUENCE [LARGE SCALE GENOMIC DNA]</scope>
    <source>
        <strain evidence="3 4">DSM 7445</strain>
    </source>
</reference>
<dbReference type="Pfam" id="PF13296">
    <property type="entry name" value="T6SS_Vgr"/>
    <property type="match status" value="1"/>
</dbReference>
<protein>
    <submittedName>
        <fullName evidence="3">Uncharacterized protein (DUF2345 family)</fullName>
    </submittedName>
</protein>
<dbReference type="AlphaFoldDB" id="A0A4R3HNX4"/>
<dbReference type="InterPro" id="IPR028244">
    <property type="entry name" value="T6SS_Rhs_Vgr_dom"/>
</dbReference>
<feature type="domain" description="DUF2345" evidence="1">
    <location>
        <begin position="120"/>
        <end position="275"/>
    </location>
</feature>
<dbReference type="Pfam" id="PF10106">
    <property type="entry name" value="DUF2345"/>
    <property type="match status" value="1"/>
</dbReference>
<dbReference type="Proteomes" id="UP000295382">
    <property type="component" value="Unassembled WGS sequence"/>
</dbReference>